<dbReference type="InterPro" id="IPR017941">
    <property type="entry name" value="Rieske_2Fe-2S"/>
</dbReference>
<keyword evidence="3" id="KW-0408">Iron</keyword>
<keyword evidence="1" id="KW-0001">2Fe-2S</keyword>
<accession>A0A845QU09</accession>
<dbReference type="CDD" id="cd03477">
    <property type="entry name" value="Rieske_YhfW_C"/>
    <property type="match status" value="1"/>
</dbReference>
<dbReference type="PROSITE" id="PS51296">
    <property type="entry name" value="RIESKE"/>
    <property type="match status" value="1"/>
</dbReference>
<dbReference type="SUPFAM" id="SSF51905">
    <property type="entry name" value="FAD/NAD(P)-binding domain"/>
    <property type="match status" value="1"/>
</dbReference>
<keyword evidence="5" id="KW-1015">Disulfide bond</keyword>
<dbReference type="PANTHER" id="PTHR13847:SF274">
    <property type="entry name" value="RIESKE 2FE-2S IRON-SULFUR PROTEIN YHFW-RELATED"/>
    <property type="match status" value="1"/>
</dbReference>
<comment type="caution">
    <text evidence="7">The sequence shown here is derived from an EMBL/GenBank/DDBJ whole genome shotgun (WGS) entry which is preliminary data.</text>
</comment>
<gene>
    <name evidence="7" type="ORF">D3Z33_05615</name>
</gene>
<dbReference type="RefSeq" id="WP_160196804.1">
    <property type="nucleotide sequence ID" value="NZ_QXXA01000005.1"/>
</dbReference>
<dbReference type="Proteomes" id="UP000467132">
    <property type="component" value="Unassembled WGS sequence"/>
</dbReference>
<dbReference type="GO" id="GO:0046872">
    <property type="term" value="F:metal ion binding"/>
    <property type="evidence" value="ECO:0007669"/>
    <property type="project" value="UniProtKB-KW"/>
</dbReference>
<evidence type="ECO:0000256" key="3">
    <source>
        <dbReference type="ARBA" id="ARBA00023004"/>
    </source>
</evidence>
<reference evidence="7 8" key="1">
    <citation type="submission" date="2018-08" db="EMBL/GenBank/DDBJ databases">
        <title>Murine metabolic-syndrome-specific gut microbial biobank.</title>
        <authorList>
            <person name="Liu C."/>
        </authorList>
    </citation>
    <scope>NUCLEOTIDE SEQUENCE [LARGE SCALE GENOMIC DNA]</scope>
    <source>
        <strain evidence="7 8">583</strain>
    </source>
</reference>
<protein>
    <submittedName>
        <fullName evidence="7">FAD-dependent oxidoreductase</fullName>
    </submittedName>
</protein>
<dbReference type="Pfam" id="PF00355">
    <property type="entry name" value="Rieske"/>
    <property type="match status" value="1"/>
</dbReference>
<dbReference type="Pfam" id="PF01266">
    <property type="entry name" value="DAO"/>
    <property type="match status" value="1"/>
</dbReference>
<organism evidence="7 8">
    <name type="scientific">Senegalia massiliensis</name>
    <dbReference type="NCBI Taxonomy" id="1720316"/>
    <lineage>
        <taxon>Bacteria</taxon>
        <taxon>Bacillati</taxon>
        <taxon>Bacillota</taxon>
        <taxon>Clostridia</taxon>
        <taxon>Eubacteriales</taxon>
        <taxon>Clostridiaceae</taxon>
        <taxon>Senegalia</taxon>
    </lineage>
</organism>
<dbReference type="PANTHER" id="PTHR13847">
    <property type="entry name" value="SARCOSINE DEHYDROGENASE-RELATED"/>
    <property type="match status" value="1"/>
</dbReference>
<dbReference type="Gene3D" id="3.30.9.10">
    <property type="entry name" value="D-Amino Acid Oxidase, subunit A, domain 2"/>
    <property type="match status" value="1"/>
</dbReference>
<dbReference type="FunFam" id="2.102.10.10:FF:000014">
    <property type="entry name" value="Oxidoreductase, FAD dependent"/>
    <property type="match status" value="1"/>
</dbReference>
<dbReference type="InterPro" id="IPR038010">
    <property type="entry name" value="YhfW_C"/>
</dbReference>
<keyword evidence="4" id="KW-0411">Iron-sulfur</keyword>
<name>A0A845QU09_9CLOT</name>
<dbReference type="GO" id="GO:0051537">
    <property type="term" value="F:2 iron, 2 sulfur cluster binding"/>
    <property type="evidence" value="ECO:0007669"/>
    <property type="project" value="UniProtKB-KW"/>
</dbReference>
<dbReference type="SUPFAM" id="SSF50022">
    <property type="entry name" value="ISP domain"/>
    <property type="match status" value="1"/>
</dbReference>
<evidence type="ECO:0000256" key="2">
    <source>
        <dbReference type="ARBA" id="ARBA00022723"/>
    </source>
</evidence>
<dbReference type="InterPro" id="IPR005805">
    <property type="entry name" value="Rieske_Fe-S_prot_C"/>
</dbReference>
<dbReference type="GO" id="GO:0016705">
    <property type="term" value="F:oxidoreductase activity, acting on paired donors, with incorporation or reduction of molecular oxygen"/>
    <property type="evidence" value="ECO:0007669"/>
    <property type="project" value="UniProtKB-ARBA"/>
</dbReference>
<proteinExistence type="predicted"/>
<evidence type="ECO:0000256" key="4">
    <source>
        <dbReference type="ARBA" id="ARBA00023014"/>
    </source>
</evidence>
<dbReference type="InterPro" id="IPR036188">
    <property type="entry name" value="FAD/NAD-bd_sf"/>
</dbReference>
<evidence type="ECO:0000313" key="8">
    <source>
        <dbReference type="Proteomes" id="UP000467132"/>
    </source>
</evidence>
<dbReference type="InterPro" id="IPR036922">
    <property type="entry name" value="Rieske_2Fe-2S_sf"/>
</dbReference>
<dbReference type="EMBL" id="QXXA01000005">
    <property type="protein sequence ID" value="NBI06337.1"/>
    <property type="molecule type" value="Genomic_DNA"/>
</dbReference>
<keyword evidence="8" id="KW-1185">Reference proteome</keyword>
<dbReference type="PRINTS" id="PR00162">
    <property type="entry name" value="RIESKE"/>
</dbReference>
<sequence length="506" mass="57172">MKNFENEPLSYWLDSTEKTNYPSLDKDINTDVVIIGGGIAGITSGFILKERGLNVVILEVDNILEGTTARTTAKVTSQHNLMYNKLIKEMGEDYARKYLQANEDAIDFIKQIIKEKNIDCDFTELPAYVYTTTDKYIKDIKDEVIAVQKLGKDAVFVETLDLPFNVKGAIKFENQAQFHPRKYLLKLSKEINSNGSYIYEKTKVVDIKDEKTVKVITSNENIISAKKVIIATHFPIENFRGLYFSRMYTERSYILGALSKDSIPNGMYISAEKPIRSLRYQNYNDKKMLLIGGDGHKTGQGENTKKHYNNLKKFAEENFEIESIPYRWSTQDCMPMDDIPFIGKITSNSENIFLSTGFKKWGMTNATAGAMILADIITNGKSPYSEVFSPSRFNIKGSISNFIKENLNVGYEFIKGKLKTGNIDIEVATGQGKVVDLNGKRVGFYKDTEGKTYIVDTTCTHLGCELSWNDAEKSWDCPCHGSRFSYDGTILEGPALHELSVKIIDD</sequence>
<keyword evidence="2" id="KW-0479">Metal-binding</keyword>
<dbReference type="AlphaFoldDB" id="A0A845QU09"/>
<dbReference type="Gene3D" id="3.50.50.60">
    <property type="entry name" value="FAD/NAD(P)-binding domain"/>
    <property type="match status" value="1"/>
</dbReference>
<evidence type="ECO:0000313" key="7">
    <source>
        <dbReference type="EMBL" id="NBI06337.1"/>
    </source>
</evidence>
<dbReference type="GO" id="GO:0004497">
    <property type="term" value="F:monooxygenase activity"/>
    <property type="evidence" value="ECO:0007669"/>
    <property type="project" value="UniProtKB-ARBA"/>
</dbReference>
<evidence type="ECO:0000259" key="6">
    <source>
        <dbReference type="PROSITE" id="PS51296"/>
    </source>
</evidence>
<dbReference type="GO" id="GO:0005737">
    <property type="term" value="C:cytoplasm"/>
    <property type="evidence" value="ECO:0007669"/>
    <property type="project" value="TreeGrafter"/>
</dbReference>
<evidence type="ECO:0000256" key="1">
    <source>
        <dbReference type="ARBA" id="ARBA00022714"/>
    </source>
</evidence>
<feature type="domain" description="Rieske" evidence="6">
    <location>
        <begin position="419"/>
        <end position="506"/>
    </location>
</feature>
<dbReference type="InterPro" id="IPR006076">
    <property type="entry name" value="FAD-dep_OxRdtase"/>
</dbReference>
<dbReference type="Gene3D" id="2.102.10.10">
    <property type="entry name" value="Rieske [2Fe-2S] iron-sulphur domain"/>
    <property type="match status" value="1"/>
</dbReference>
<dbReference type="OrthoDB" id="9767869at2"/>
<evidence type="ECO:0000256" key="5">
    <source>
        <dbReference type="ARBA" id="ARBA00023157"/>
    </source>
</evidence>
<dbReference type="GO" id="GO:0016020">
    <property type="term" value="C:membrane"/>
    <property type="evidence" value="ECO:0007669"/>
    <property type="project" value="InterPro"/>
</dbReference>